<protein>
    <submittedName>
        <fullName evidence="2">Uncharacterized protein</fullName>
    </submittedName>
</protein>
<evidence type="ECO:0000256" key="1">
    <source>
        <dbReference type="SAM" id="MobiDB-lite"/>
    </source>
</evidence>
<name>A0ABN8HX67_9NEOP</name>
<dbReference type="Proteomes" id="UP000837857">
    <property type="component" value="Chromosome 12"/>
</dbReference>
<proteinExistence type="predicted"/>
<reference evidence="2" key="1">
    <citation type="submission" date="2022-03" db="EMBL/GenBank/DDBJ databases">
        <authorList>
            <person name="Martin H S."/>
        </authorList>
    </citation>
    <scope>NUCLEOTIDE SEQUENCE</scope>
</reference>
<accession>A0ABN8HX67</accession>
<evidence type="ECO:0000313" key="3">
    <source>
        <dbReference type="Proteomes" id="UP000837857"/>
    </source>
</evidence>
<dbReference type="EMBL" id="OW152824">
    <property type="protein sequence ID" value="CAH2040919.1"/>
    <property type="molecule type" value="Genomic_DNA"/>
</dbReference>
<sequence length="105" mass="11220">MINAISVTATGRALPTLSGDNKLPLLAGSIAGLRPFLYRRRWASAALANDDKKGDKDRPGGRDLGGGPSASRRQGRIWARASTTLLVERRAALANRQWAKGDHSA</sequence>
<feature type="compositionally biased region" description="Basic and acidic residues" evidence="1">
    <location>
        <begin position="49"/>
        <end position="61"/>
    </location>
</feature>
<gene>
    <name evidence="2" type="ORF">IPOD504_LOCUS2897</name>
</gene>
<organism evidence="2 3">
    <name type="scientific">Iphiclides podalirius</name>
    <name type="common">scarce swallowtail</name>
    <dbReference type="NCBI Taxonomy" id="110791"/>
    <lineage>
        <taxon>Eukaryota</taxon>
        <taxon>Metazoa</taxon>
        <taxon>Ecdysozoa</taxon>
        <taxon>Arthropoda</taxon>
        <taxon>Hexapoda</taxon>
        <taxon>Insecta</taxon>
        <taxon>Pterygota</taxon>
        <taxon>Neoptera</taxon>
        <taxon>Endopterygota</taxon>
        <taxon>Lepidoptera</taxon>
        <taxon>Glossata</taxon>
        <taxon>Ditrysia</taxon>
        <taxon>Papilionoidea</taxon>
        <taxon>Papilionidae</taxon>
        <taxon>Papilioninae</taxon>
        <taxon>Iphiclides</taxon>
    </lineage>
</organism>
<keyword evidence="3" id="KW-1185">Reference proteome</keyword>
<feature type="non-terminal residue" evidence="2">
    <location>
        <position position="1"/>
    </location>
</feature>
<feature type="region of interest" description="Disordered" evidence="1">
    <location>
        <begin position="48"/>
        <end position="77"/>
    </location>
</feature>
<evidence type="ECO:0000313" key="2">
    <source>
        <dbReference type="EMBL" id="CAH2040919.1"/>
    </source>
</evidence>